<sequence length="360" mass="40754">MQTSPVLSRFSLSVQLPNFPMAGTASLLTQNFPSQPANTKSFVPTDSSPEAITAFDDEIPTIDYQLLFADDHDLRSKALAELGKICEEYGFFNLVNHGIPESVMERALKGVSDFFYLTDEEKKEYERKDSTDRIRWGLGFSPGDYQMVKREYLKVIPHPKFQRPTKPPGFGDALEDYYKRDREVILNLARAVSKTLGYEESYIEKVFNLEQGSDVSAMNVYPPWFQSTTPIGLPAHFDPGYLVSLIQNVNGGLQILHKGRWVNVHMPPNAIFINNGDHLEILTNGKYKSPMHRVILNNKVRRVSVPTVHGPSLDTFVTPAAEFVDEFHPPAYKAMVYKDTLEANDYHEVDGKSCMAQLRL</sequence>
<dbReference type="Pfam" id="PF03171">
    <property type="entry name" value="2OG-FeII_Oxy"/>
    <property type="match status" value="1"/>
</dbReference>
<name>A0A978UXK6_ZIZJJ</name>
<comment type="caution">
    <text evidence="7">The sequence shown here is derived from an EMBL/GenBank/DDBJ whole genome shotgun (WGS) entry which is preliminary data.</text>
</comment>
<organism evidence="7 8">
    <name type="scientific">Ziziphus jujuba var. spinosa</name>
    <dbReference type="NCBI Taxonomy" id="714518"/>
    <lineage>
        <taxon>Eukaryota</taxon>
        <taxon>Viridiplantae</taxon>
        <taxon>Streptophyta</taxon>
        <taxon>Embryophyta</taxon>
        <taxon>Tracheophyta</taxon>
        <taxon>Spermatophyta</taxon>
        <taxon>Magnoliopsida</taxon>
        <taxon>eudicotyledons</taxon>
        <taxon>Gunneridae</taxon>
        <taxon>Pentapetalae</taxon>
        <taxon>rosids</taxon>
        <taxon>fabids</taxon>
        <taxon>Rosales</taxon>
        <taxon>Rhamnaceae</taxon>
        <taxon>Paliureae</taxon>
        <taxon>Ziziphus</taxon>
    </lineage>
</organism>
<protein>
    <recommendedName>
        <fullName evidence="6">Fe2OG dioxygenase domain-containing protein</fullName>
    </recommendedName>
</protein>
<dbReference type="OrthoDB" id="288590at2759"/>
<feature type="domain" description="Fe2OG dioxygenase" evidence="6">
    <location>
        <begin position="211"/>
        <end position="311"/>
    </location>
</feature>
<accession>A0A978UXK6</accession>
<dbReference type="Pfam" id="PF14226">
    <property type="entry name" value="DIOX_N"/>
    <property type="match status" value="1"/>
</dbReference>
<proteinExistence type="inferred from homology"/>
<dbReference type="GO" id="GO:0046872">
    <property type="term" value="F:metal ion binding"/>
    <property type="evidence" value="ECO:0007669"/>
    <property type="project" value="UniProtKB-KW"/>
</dbReference>
<reference evidence="7" key="1">
    <citation type="journal article" date="2021" name="Front. Plant Sci.">
        <title>Chromosome-Scale Genome Assembly for Chinese Sour Jujube and Insights Into Its Genome Evolution and Domestication Signature.</title>
        <authorList>
            <person name="Shen L.-Y."/>
            <person name="Luo H."/>
            <person name="Wang X.-L."/>
            <person name="Wang X.-M."/>
            <person name="Qiu X.-J."/>
            <person name="Liu H."/>
            <person name="Zhou S.-S."/>
            <person name="Jia K.-H."/>
            <person name="Nie S."/>
            <person name="Bao Y.-T."/>
            <person name="Zhang R.-G."/>
            <person name="Yun Q.-Z."/>
            <person name="Chai Y.-H."/>
            <person name="Lu J.-Y."/>
            <person name="Li Y."/>
            <person name="Zhao S.-W."/>
            <person name="Mao J.-F."/>
            <person name="Jia S.-G."/>
            <person name="Mao Y.-M."/>
        </authorList>
    </citation>
    <scope>NUCLEOTIDE SEQUENCE</scope>
    <source>
        <strain evidence="7">AT0</strain>
        <tissue evidence="7">Leaf</tissue>
    </source>
</reference>
<evidence type="ECO:0000259" key="6">
    <source>
        <dbReference type="PROSITE" id="PS51471"/>
    </source>
</evidence>
<dbReference type="InterPro" id="IPR044861">
    <property type="entry name" value="IPNS-like_FE2OG_OXY"/>
</dbReference>
<dbReference type="EMBL" id="JAEACU010000008">
    <property type="protein sequence ID" value="KAH7519722.1"/>
    <property type="molecule type" value="Genomic_DNA"/>
</dbReference>
<dbReference type="GO" id="GO:0016491">
    <property type="term" value="F:oxidoreductase activity"/>
    <property type="evidence" value="ECO:0007669"/>
    <property type="project" value="UniProtKB-KW"/>
</dbReference>
<evidence type="ECO:0000256" key="1">
    <source>
        <dbReference type="ARBA" id="ARBA00008056"/>
    </source>
</evidence>
<evidence type="ECO:0000256" key="4">
    <source>
        <dbReference type="ARBA" id="ARBA00023004"/>
    </source>
</evidence>
<evidence type="ECO:0000313" key="8">
    <source>
        <dbReference type="Proteomes" id="UP000813462"/>
    </source>
</evidence>
<dbReference type="InterPro" id="IPR027443">
    <property type="entry name" value="IPNS-like_sf"/>
</dbReference>
<keyword evidence="2 5" id="KW-0479">Metal-binding</keyword>
<keyword evidence="5" id="KW-0560">Oxidoreductase</keyword>
<dbReference type="GO" id="GO:0031418">
    <property type="term" value="F:L-ascorbic acid binding"/>
    <property type="evidence" value="ECO:0007669"/>
    <property type="project" value="UniProtKB-KW"/>
</dbReference>
<evidence type="ECO:0000256" key="3">
    <source>
        <dbReference type="ARBA" id="ARBA00022896"/>
    </source>
</evidence>
<dbReference type="PROSITE" id="PS51471">
    <property type="entry name" value="FE2OG_OXY"/>
    <property type="match status" value="1"/>
</dbReference>
<evidence type="ECO:0000313" key="7">
    <source>
        <dbReference type="EMBL" id="KAH7519722.1"/>
    </source>
</evidence>
<dbReference type="Proteomes" id="UP000813462">
    <property type="component" value="Unassembled WGS sequence"/>
</dbReference>
<dbReference type="AlphaFoldDB" id="A0A978UXK6"/>
<dbReference type="InterPro" id="IPR050295">
    <property type="entry name" value="Plant_2OG-oxidoreductases"/>
</dbReference>
<dbReference type="PANTHER" id="PTHR47991">
    <property type="entry name" value="OXOGLUTARATE/IRON-DEPENDENT DIOXYGENASE"/>
    <property type="match status" value="1"/>
</dbReference>
<gene>
    <name evidence="7" type="ORF">FEM48_Zijuj08G0067500</name>
</gene>
<keyword evidence="3" id="KW-0847">Vitamin C</keyword>
<dbReference type="Gene3D" id="2.60.120.330">
    <property type="entry name" value="B-lactam Antibiotic, Isopenicillin N Synthase, Chain"/>
    <property type="match status" value="1"/>
</dbReference>
<dbReference type="InterPro" id="IPR026992">
    <property type="entry name" value="DIOX_N"/>
</dbReference>
<comment type="similarity">
    <text evidence="1 5">Belongs to the iron/ascorbate-dependent oxidoreductase family.</text>
</comment>
<dbReference type="InterPro" id="IPR005123">
    <property type="entry name" value="Oxoglu/Fe-dep_dioxygenase_dom"/>
</dbReference>
<keyword evidence="4 5" id="KW-0408">Iron</keyword>
<dbReference type="SUPFAM" id="SSF51197">
    <property type="entry name" value="Clavaminate synthase-like"/>
    <property type="match status" value="1"/>
</dbReference>
<evidence type="ECO:0000256" key="5">
    <source>
        <dbReference type="RuleBase" id="RU003682"/>
    </source>
</evidence>
<evidence type="ECO:0000256" key="2">
    <source>
        <dbReference type="ARBA" id="ARBA00022723"/>
    </source>
</evidence>